<evidence type="ECO:0000313" key="3">
    <source>
        <dbReference type="Proteomes" id="UP000234275"/>
    </source>
</evidence>
<keyword evidence="1" id="KW-0472">Membrane</keyword>
<keyword evidence="1" id="KW-1133">Transmembrane helix</keyword>
<dbReference type="EMBL" id="MSFO01000007">
    <property type="protein sequence ID" value="PLB46052.1"/>
    <property type="molecule type" value="Genomic_DNA"/>
</dbReference>
<keyword evidence="3" id="KW-1185">Reference proteome</keyword>
<protein>
    <submittedName>
        <fullName evidence="2">Uncharacterized protein</fullName>
    </submittedName>
</protein>
<dbReference type="Proteomes" id="UP000234275">
    <property type="component" value="Unassembled WGS sequence"/>
</dbReference>
<evidence type="ECO:0000313" key="2">
    <source>
        <dbReference type="EMBL" id="PLB46052.1"/>
    </source>
</evidence>
<keyword evidence="1" id="KW-0812">Transmembrane</keyword>
<dbReference type="AlphaFoldDB" id="A0A2I2FZJ5"/>
<gene>
    <name evidence="2" type="ORF">P170DRAFT_259292</name>
</gene>
<comment type="caution">
    <text evidence="2">The sequence shown here is derived from an EMBL/GenBank/DDBJ whole genome shotgun (WGS) entry which is preliminary data.</text>
</comment>
<dbReference type="RefSeq" id="XP_024701354.1">
    <property type="nucleotide sequence ID" value="XM_024843068.1"/>
</dbReference>
<organism evidence="2 3">
    <name type="scientific">Aspergillus steynii IBT 23096</name>
    <dbReference type="NCBI Taxonomy" id="1392250"/>
    <lineage>
        <taxon>Eukaryota</taxon>
        <taxon>Fungi</taxon>
        <taxon>Dikarya</taxon>
        <taxon>Ascomycota</taxon>
        <taxon>Pezizomycotina</taxon>
        <taxon>Eurotiomycetes</taxon>
        <taxon>Eurotiomycetidae</taxon>
        <taxon>Eurotiales</taxon>
        <taxon>Aspergillaceae</taxon>
        <taxon>Aspergillus</taxon>
        <taxon>Aspergillus subgen. Circumdati</taxon>
    </lineage>
</organism>
<proteinExistence type="predicted"/>
<accession>A0A2I2FZJ5</accession>
<dbReference type="VEuPathDB" id="FungiDB:P170DRAFT_259292"/>
<feature type="transmembrane region" description="Helical" evidence="1">
    <location>
        <begin position="34"/>
        <end position="55"/>
    </location>
</feature>
<name>A0A2I2FZJ5_9EURO</name>
<reference evidence="2 3" key="1">
    <citation type="submission" date="2016-12" db="EMBL/GenBank/DDBJ databases">
        <title>The genomes of Aspergillus section Nigri reveals drivers in fungal speciation.</title>
        <authorList>
            <consortium name="DOE Joint Genome Institute"/>
            <person name="Vesth T.C."/>
            <person name="Nybo J."/>
            <person name="Theobald S."/>
            <person name="Brandl J."/>
            <person name="Frisvad J.C."/>
            <person name="Nielsen K.F."/>
            <person name="Lyhne E.K."/>
            <person name="Kogle M.E."/>
            <person name="Kuo A."/>
            <person name="Riley R."/>
            <person name="Clum A."/>
            <person name="Nolan M."/>
            <person name="Lipzen A."/>
            <person name="Salamov A."/>
            <person name="Henrissat B."/>
            <person name="Wiebenga A."/>
            <person name="De Vries R.P."/>
            <person name="Grigoriev I.V."/>
            <person name="Mortensen U.H."/>
            <person name="Andersen M.R."/>
            <person name="Baker S.E."/>
        </authorList>
    </citation>
    <scope>NUCLEOTIDE SEQUENCE [LARGE SCALE GENOMIC DNA]</scope>
    <source>
        <strain evidence="2 3">IBT 23096</strain>
    </source>
</reference>
<dbReference type="GeneID" id="36550767"/>
<evidence type="ECO:0000256" key="1">
    <source>
        <dbReference type="SAM" id="Phobius"/>
    </source>
</evidence>
<sequence>MVIFLSPLVFLAFFSLYLFSGGRDLLCFRSTWDAYLFCFISVNQIMCFTCAGLRLHCFTVRSMLLWASLSSMACLYDLVGNPVLSVRRFAEMFCRLTTPTEL</sequence>